<feature type="region of interest" description="Disordered" evidence="1">
    <location>
        <begin position="271"/>
        <end position="372"/>
    </location>
</feature>
<dbReference type="STRING" id="1314783.A0A165PKT6"/>
<feature type="region of interest" description="Disordered" evidence="1">
    <location>
        <begin position="206"/>
        <end position="236"/>
    </location>
</feature>
<dbReference type="Proteomes" id="UP000076727">
    <property type="component" value="Unassembled WGS sequence"/>
</dbReference>
<gene>
    <name evidence="2" type="ORF">DAEQUDRAFT_766492</name>
</gene>
<dbReference type="AlphaFoldDB" id="A0A165PKT6"/>
<reference evidence="2 3" key="1">
    <citation type="journal article" date="2016" name="Mol. Biol. Evol.">
        <title>Comparative Genomics of Early-Diverging Mushroom-Forming Fungi Provides Insights into the Origins of Lignocellulose Decay Capabilities.</title>
        <authorList>
            <person name="Nagy L.G."/>
            <person name="Riley R."/>
            <person name="Tritt A."/>
            <person name="Adam C."/>
            <person name="Daum C."/>
            <person name="Floudas D."/>
            <person name="Sun H."/>
            <person name="Yadav J.S."/>
            <person name="Pangilinan J."/>
            <person name="Larsson K.H."/>
            <person name="Matsuura K."/>
            <person name="Barry K."/>
            <person name="Labutti K."/>
            <person name="Kuo R."/>
            <person name="Ohm R.A."/>
            <person name="Bhattacharya S.S."/>
            <person name="Shirouzu T."/>
            <person name="Yoshinaga Y."/>
            <person name="Martin F.M."/>
            <person name="Grigoriev I.V."/>
            <person name="Hibbett D.S."/>
        </authorList>
    </citation>
    <scope>NUCLEOTIDE SEQUENCE [LARGE SCALE GENOMIC DNA]</scope>
    <source>
        <strain evidence="2 3">L-15889</strain>
    </source>
</reference>
<evidence type="ECO:0000313" key="3">
    <source>
        <dbReference type="Proteomes" id="UP000076727"/>
    </source>
</evidence>
<dbReference type="OrthoDB" id="3262547at2759"/>
<evidence type="ECO:0000313" key="2">
    <source>
        <dbReference type="EMBL" id="KZT68323.1"/>
    </source>
</evidence>
<feature type="region of interest" description="Disordered" evidence="1">
    <location>
        <begin position="88"/>
        <end position="114"/>
    </location>
</feature>
<organism evidence="2 3">
    <name type="scientific">Daedalea quercina L-15889</name>
    <dbReference type="NCBI Taxonomy" id="1314783"/>
    <lineage>
        <taxon>Eukaryota</taxon>
        <taxon>Fungi</taxon>
        <taxon>Dikarya</taxon>
        <taxon>Basidiomycota</taxon>
        <taxon>Agaricomycotina</taxon>
        <taxon>Agaricomycetes</taxon>
        <taxon>Polyporales</taxon>
        <taxon>Fomitopsis</taxon>
    </lineage>
</organism>
<sequence>MSATLPDHVDRLSLLAKSIRANAAATAPETSGPFTEAVLRTPLGDLIRDIDPAEVGLFTLVAPSKHVTPGDGVLPSTEGELARVEFHGATPLKKPPAPKPGRPEGQRTGEHEPEVYARAAVKYLNRYQSIRPMPRASEQAERIMAQLSEVRDNLRKLSEQLKEQATSEPAETPASPKSIIKDEEQRIRAAHSQISELKKRKQALLEEKKAAPRPPRLRHKARPQTPSHAPDEQEETFWNTPGAAARTLHFTGDSLLDEEALVADMSNLSFSSPVPAHRSGPINSTPDLPSEDEEPEDEASANETVQATNESSFPAEEELEDEDSDPTVKLRLPSPSPVPLPVEDAAARSEPSPPPTPAPVVETPEPHKRRKVKVTTELEQIVAKVWATIGEQLKSGHASGGRPLRAKETIALLDQLSNSTPAPSSPSISLSSFSATAPTTAASSQPSAQQILTAHMLMTLLSSPPTYALPFSRIKEVLSEKSTSIGVRASAVGGAGITRPVYGCVAKRLLKIERGGREQVVKFDV</sequence>
<dbReference type="EMBL" id="KV429068">
    <property type="protein sequence ID" value="KZT68323.1"/>
    <property type="molecule type" value="Genomic_DNA"/>
</dbReference>
<name>A0A165PKT6_9APHY</name>
<feature type="region of interest" description="Disordered" evidence="1">
    <location>
        <begin position="161"/>
        <end position="182"/>
    </location>
</feature>
<feature type="compositionally biased region" description="Polar residues" evidence="1">
    <location>
        <begin position="302"/>
        <end position="312"/>
    </location>
</feature>
<accession>A0A165PKT6</accession>
<feature type="compositionally biased region" description="Acidic residues" evidence="1">
    <location>
        <begin position="289"/>
        <end position="300"/>
    </location>
</feature>
<feature type="compositionally biased region" description="Basic and acidic residues" evidence="1">
    <location>
        <begin position="101"/>
        <end position="114"/>
    </location>
</feature>
<feature type="compositionally biased region" description="Acidic residues" evidence="1">
    <location>
        <begin position="315"/>
        <end position="325"/>
    </location>
</feature>
<evidence type="ECO:0000256" key="1">
    <source>
        <dbReference type="SAM" id="MobiDB-lite"/>
    </source>
</evidence>
<keyword evidence="3" id="KW-1185">Reference proteome</keyword>
<protein>
    <submittedName>
        <fullName evidence="2">Uncharacterized protein</fullName>
    </submittedName>
</protein>
<proteinExistence type="predicted"/>